<keyword evidence="3" id="KW-1185">Reference proteome</keyword>
<reference evidence="2" key="1">
    <citation type="journal article" date="2020" name="Stud. Mycol.">
        <title>101 Dothideomycetes genomes: a test case for predicting lifestyles and emergence of pathogens.</title>
        <authorList>
            <person name="Haridas S."/>
            <person name="Albert R."/>
            <person name="Binder M."/>
            <person name="Bloem J."/>
            <person name="Labutti K."/>
            <person name="Salamov A."/>
            <person name="Andreopoulos B."/>
            <person name="Baker S."/>
            <person name="Barry K."/>
            <person name="Bills G."/>
            <person name="Bluhm B."/>
            <person name="Cannon C."/>
            <person name="Castanera R."/>
            <person name="Culley D."/>
            <person name="Daum C."/>
            <person name="Ezra D."/>
            <person name="Gonzalez J."/>
            <person name="Henrissat B."/>
            <person name="Kuo A."/>
            <person name="Liang C."/>
            <person name="Lipzen A."/>
            <person name="Lutzoni F."/>
            <person name="Magnuson J."/>
            <person name="Mondo S."/>
            <person name="Nolan M."/>
            <person name="Ohm R."/>
            <person name="Pangilinan J."/>
            <person name="Park H.-J."/>
            <person name="Ramirez L."/>
            <person name="Alfaro M."/>
            <person name="Sun H."/>
            <person name="Tritt A."/>
            <person name="Yoshinaga Y."/>
            <person name="Zwiers L.-H."/>
            <person name="Turgeon B."/>
            <person name="Goodwin S."/>
            <person name="Spatafora J."/>
            <person name="Crous P."/>
            <person name="Grigoriev I."/>
        </authorList>
    </citation>
    <scope>NUCLEOTIDE SEQUENCE</scope>
    <source>
        <strain evidence="2">CBS 175.79</strain>
    </source>
</reference>
<evidence type="ECO:0000313" key="2">
    <source>
        <dbReference type="EMBL" id="KAF2021091.1"/>
    </source>
</evidence>
<accession>A0A6A5Y8M2</accession>
<dbReference type="Proteomes" id="UP000799778">
    <property type="component" value="Unassembled WGS sequence"/>
</dbReference>
<evidence type="ECO:0000256" key="1">
    <source>
        <dbReference type="SAM" id="MobiDB-lite"/>
    </source>
</evidence>
<dbReference type="EMBL" id="ML978066">
    <property type="protein sequence ID" value="KAF2021091.1"/>
    <property type="molecule type" value="Genomic_DNA"/>
</dbReference>
<organism evidence="2 3">
    <name type="scientific">Aaosphaeria arxii CBS 175.79</name>
    <dbReference type="NCBI Taxonomy" id="1450172"/>
    <lineage>
        <taxon>Eukaryota</taxon>
        <taxon>Fungi</taxon>
        <taxon>Dikarya</taxon>
        <taxon>Ascomycota</taxon>
        <taxon>Pezizomycotina</taxon>
        <taxon>Dothideomycetes</taxon>
        <taxon>Pleosporomycetidae</taxon>
        <taxon>Pleosporales</taxon>
        <taxon>Pleosporales incertae sedis</taxon>
        <taxon>Aaosphaeria</taxon>
    </lineage>
</organism>
<protein>
    <submittedName>
        <fullName evidence="2">Uncharacterized protein</fullName>
    </submittedName>
</protein>
<gene>
    <name evidence="2" type="ORF">BU24DRAFT_14619</name>
</gene>
<sequence length="237" mass="26044">MQQARTRQVGEPVEGSSDGAWGTMVQSSTVRYRFPNPRGDGKMVVSKVQSVFESVGDCPLAHFPTILKGECLDCCGGCWLSGVGCWWSWKSSRPTSRPTPTWHPPTPTSTHPRPTNRHGGTFRPFNQDDVQPTRTWVSIKTSDDQLPASCRSSISMLFSSRSDLFSPSKISPHRVEGHPKPCPAMTRLNWVRPLTAQGKASLGAASKTQRKKSSEHGRTTAVILSLYEAQHANSLQA</sequence>
<feature type="region of interest" description="Disordered" evidence="1">
    <location>
        <begin position="96"/>
        <end position="127"/>
    </location>
</feature>
<dbReference type="AlphaFoldDB" id="A0A6A5Y8M2"/>
<name>A0A6A5Y8M2_9PLEO</name>
<dbReference type="RefSeq" id="XP_033389430.1">
    <property type="nucleotide sequence ID" value="XM_033521197.1"/>
</dbReference>
<evidence type="ECO:0000313" key="3">
    <source>
        <dbReference type="Proteomes" id="UP000799778"/>
    </source>
</evidence>
<proteinExistence type="predicted"/>
<dbReference type="GeneID" id="54278594"/>
<feature type="region of interest" description="Disordered" evidence="1">
    <location>
        <begin position="1"/>
        <end position="22"/>
    </location>
</feature>